<dbReference type="EMBL" id="VBSX01000004">
    <property type="protein sequence ID" value="TLQ20602.1"/>
    <property type="molecule type" value="Genomic_DNA"/>
</dbReference>
<feature type="binding site" evidence="3">
    <location>
        <position position="102"/>
    </location>
    <ligand>
        <name>ATP</name>
        <dbReference type="ChEBI" id="CHEBI:30616"/>
    </ligand>
</feature>
<gene>
    <name evidence="3" type="primary">tmcAL</name>
    <name evidence="4" type="ORF">FEZ41_02485</name>
</gene>
<comment type="subcellular location">
    <subcellularLocation>
        <location evidence="3">Cytoplasm</location>
    </subcellularLocation>
</comment>
<comment type="function">
    <text evidence="3">Catalyzes the formation of N(4)-acetylcytidine (ac(4)C) at the wobble position of elongator tRNA(Met), using acetate and ATP as substrates. First activates an acetate ion to form acetyladenylate (Ac-AMP) and then transfers the acetyl group to tRNA to form ac(4)C34.</text>
</comment>
<keyword evidence="3" id="KW-0694">RNA-binding</keyword>
<dbReference type="GO" id="GO:0005737">
    <property type="term" value="C:cytoplasm"/>
    <property type="evidence" value="ECO:0007669"/>
    <property type="project" value="UniProtKB-SubCell"/>
</dbReference>
<keyword evidence="3" id="KW-0547">Nucleotide-binding</keyword>
<comment type="similarity">
    <text evidence="3">Belongs to the TmcAL family.</text>
</comment>
<keyword evidence="4" id="KW-0808">Transferase</keyword>
<evidence type="ECO:0000256" key="3">
    <source>
        <dbReference type="HAMAP-Rule" id="MF_01539"/>
    </source>
</evidence>
<proteinExistence type="inferred from homology"/>
<dbReference type="InterPro" id="IPR008513">
    <property type="entry name" value="tRNA(Met)_cyd_acetate_ligase"/>
</dbReference>
<dbReference type="GO" id="GO:0016740">
    <property type="term" value="F:transferase activity"/>
    <property type="evidence" value="ECO:0007669"/>
    <property type="project" value="UniProtKB-KW"/>
</dbReference>
<protein>
    <recommendedName>
        <fullName evidence="3">tRNA(Met) cytidine acetate ligase</fullName>
        <ecNumber evidence="3">6.3.4.-</ecNumber>
    </recommendedName>
</protein>
<keyword evidence="3" id="KW-0963">Cytoplasm</keyword>
<keyword evidence="3" id="KW-0820">tRNA-binding</keyword>
<dbReference type="GO" id="GO:0000049">
    <property type="term" value="F:tRNA binding"/>
    <property type="evidence" value="ECO:0007669"/>
    <property type="project" value="UniProtKB-KW"/>
</dbReference>
<feature type="binding site" evidence="3">
    <location>
        <position position="176"/>
    </location>
    <ligand>
        <name>ATP</name>
        <dbReference type="ChEBI" id="CHEBI:30616"/>
    </ligand>
</feature>
<evidence type="ECO:0000256" key="2">
    <source>
        <dbReference type="ARBA" id="ARBA00022694"/>
    </source>
</evidence>
<reference evidence="4 5" key="1">
    <citation type="submission" date="2019-05" db="EMBL/GenBank/DDBJ databases">
        <title>The metagenome of a microbial culture collection derived from dairy environment covers the genomic content of the human microbiome.</title>
        <authorList>
            <person name="Roder T."/>
            <person name="Wuthrich D."/>
            <person name="Sattari Z."/>
            <person name="Von Ah U."/>
            <person name="Bar C."/>
            <person name="Ronchi F."/>
            <person name="Macpherson A.J."/>
            <person name="Ganal-Vonarburg S.C."/>
            <person name="Bruggmann R."/>
            <person name="Vergeres G."/>
        </authorList>
    </citation>
    <scope>NUCLEOTIDE SEQUENCE [LARGE SCALE GENOMIC DNA]</scope>
    <source>
        <strain evidence="4 5">FAM 1079</strain>
    </source>
</reference>
<feature type="binding site" evidence="3">
    <location>
        <begin position="8"/>
        <end position="21"/>
    </location>
    <ligand>
        <name>ATP</name>
        <dbReference type="ChEBI" id="CHEBI:30616"/>
    </ligand>
</feature>
<dbReference type="Proteomes" id="UP000305100">
    <property type="component" value="Unassembled WGS sequence"/>
</dbReference>
<comment type="catalytic activity">
    <reaction evidence="3">
        <text>cytidine(34) in elongator tRNA(Met) + acetate + ATP = N(4)-acetylcytidine(34) in elongator tRNA(Met) + AMP + diphosphate</text>
        <dbReference type="Rhea" id="RHEA:58144"/>
        <dbReference type="Rhea" id="RHEA-COMP:10693"/>
        <dbReference type="Rhea" id="RHEA-COMP:10694"/>
        <dbReference type="ChEBI" id="CHEBI:30089"/>
        <dbReference type="ChEBI" id="CHEBI:30616"/>
        <dbReference type="ChEBI" id="CHEBI:33019"/>
        <dbReference type="ChEBI" id="CHEBI:74900"/>
        <dbReference type="ChEBI" id="CHEBI:82748"/>
        <dbReference type="ChEBI" id="CHEBI:456215"/>
    </reaction>
</comment>
<dbReference type="PANTHER" id="PTHR37825">
    <property type="entry name" value="TRNA(MET) CYTIDINE ACETATE LIGASE"/>
    <property type="match status" value="1"/>
</dbReference>
<dbReference type="EC" id="6.3.4.-" evidence="3"/>
<dbReference type="RefSeq" id="WP_054734227.1">
    <property type="nucleotide sequence ID" value="NZ_VBSX01000004.1"/>
</dbReference>
<dbReference type="SUPFAM" id="SSF52374">
    <property type="entry name" value="Nucleotidylyl transferase"/>
    <property type="match status" value="1"/>
</dbReference>
<dbReference type="AlphaFoldDB" id="A0A5R9CZG9"/>
<dbReference type="OrthoDB" id="9769796at2"/>
<dbReference type="GO" id="GO:0005524">
    <property type="term" value="F:ATP binding"/>
    <property type="evidence" value="ECO:0007669"/>
    <property type="project" value="UniProtKB-KW"/>
</dbReference>
<evidence type="ECO:0000256" key="1">
    <source>
        <dbReference type="ARBA" id="ARBA00022598"/>
    </source>
</evidence>
<keyword evidence="1 3" id="KW-0436">Ligase</keyword>
<dbReference type="Pfam" id="PF05636">
    <property type="entry name" value="HIGH_NTase1"/>
    <property type="match status" value="1"/>
</dbReference>
<dbReference type="GO" id="GO:0006400">
    <property type="term" value="P:tRNA modification"/>
    <property type="evidence" value="ECO:0007669"/>
    <property type="project" value="UniProtKB-UniRule"/>
</dbReference>
<evidence type="ECO:0000313" key="5">
    <source>
        <dbReference type="Proteomes" id="UP000305100"/>
    </source>
</evidence>
<dbReference type="HAMAP" id="MF_01539">
    <property type="entry name" value="TmcAL"/>
    <property type="match status" value="1"/>
</dbReference>
<dbReference type="GO" id="GO:0016879">
    <property type="term" value="F:ligase activity, forming carbon-nitrogen bonds"/>
    <property type="evidence" value="ECO:0007669"/>
    <property type="project" value="UniProtKB-UniRule"/>
</dbReference>
<dbReference type="PANTHER" id="PTHR37825:SF1">
    <property type="entry name" value="TRNA(MET) CYTIDINE ACETATE LIGASE"/>
    <property type="match status" value="1"/>
</dbReference>
<dbReference type="NCBIfam" id="NF010191">
    <property type="entry name" value="PRK13670.1"/>
    <property type="match status" value="1"/>
</dbReference>
<organism evidence="4 5">
    <name type="scientific">Lentilactobacillus parafarraginis</name>
    <dbReference type="NCBI Taxonomy" id="390842"/>
    <lineage>
        <taxon>Bacteria</taxon>
        <taxon>Bacillati</taxon>
        <taxon>Bacillota</taxon>
        <taxon>Bacilli</taxon>
        <taxon>Lactobacillales</taxon>
        <taxon>Lactobacillaceae</taxon>
        <taxon>Lentilactobacillus</taxon>
    </lineage>
</organism>
<accession>A0A5R9CZG9</accession>
<name>A0A5R9CZG9_9LACO</name>
<keyword evidence="2 3" id="KW-0819">tRNA processing</keyword>
<dbReference type="Gene3D" id="3.40.50.620">
    <property type="entry name" value="HUPs"/>
    <property type="match status" value="1"/>
</dbReference>
<dbReference type="InterPro" id="IPR014729">
    <property type="entry name" value="Rossmann-like_a/b/a_fold"/>
</dbReference>
<sequence>MLSAVGIVSEYNPFHNGHRYQLERAKAITGADVVIAIMSGNWLQRGEPAVYDKWQRARSALLSGVDLVIELPFYAAVQPSHLFSAGAVRLAAAIKCQWLAFGAENPTMNYQELIDNQPRHDPSFKQFDRPYASIFQDYLYEKTGIRLNQPNDILAFGYANANHQLGSPLQLMPIQRVGGAHNDNELTAGNVTSASSIRTAIKAGPVSSLKHFVPTASWEMISTNQPVFAERFWPMLRFELIEAPISQLQKIYQMTEGIEYRLKQAAISAATLSDFLHLVKTKRYTYTRIQRLCSYVLMHAVTSDMQVTPQYIRPLGFTEVGRRYLNQVKGDLSLPVISKVNQDVVTDYLNMDFKSGMLMEMVTGAHQDFYRHPIILEK</sequence>
<comment type="caution">
    <text evidence="3">Lacks conserved residue(s) required for the propagation of feature annotation.</text>
</comment>
<keyword evidence="3" id="KW-0067">ATP-binding</keyword>
<comment type="caution">
    <text evidence="4">The sequence shown here is derived from an EMBL/GenBank/DDBJ whole genome shotgun (WGS) entry which is preliminary data.</text>
</comment>
<evidence type="ECO:0000313" key="4">
    <source>
        <dbReference type="EMBL" id="TLQ20602.1"/>
    </source>
</evidence>
<feature type="binding site" evidence="3">
    <location>
        <position position="151"/>
    </location>
    <ligand>
        <name>ATP</name>
        <dbReference type="ChEBI" id="CHEBI:30616"/>
    </ligand>
</feature>